<feature type="transmembrane region" description="Helical" evidence="3">
    <location>
        <begin position="139"/>
        <end position="161"/>
    </location>
</feature>
<gene>
    <name evidence="4" type="ORF">AWZ03_001230</name>
</gene>
<dbReference type="EMBL" id="LSRL02000004">
    <property type="protein sequence ID" value="TDG52400.1"/>
    <property type="molecule type" value="Genomic_DNA"/>
</dbReference>
<dbReference type="AlphaFoldDB" id="A0A484BWD4"/>
<feature type="compositionally biased region" description="Low complexity" evidence="2">
    <location>
        <begin position="14"/>
        <end position="23"/>
    </location>
</feature>
<feature type="region of interest" description="Disordered" evidence="2">
    <location>
        <begin position="205"/>
        <end position="230"/>
    </location>
</feature>
<feature type="coiled-coil region" evidence="1">
    <location>
        <begin position="168"/>
        <end position="195"/>
    </location>
</feature>
<name>A0A484BWD4_DRONA</name>
<feature type="compositionally biased region" description="Low complexity" evidence="2">
    <location>
        <begin position="206"/>
        <end position="230"/>
    </location>
</feature>
<reference evidence="4 5" key="1">
    <citation type="journal article" date="2019" name="J. Hered.">
        <title>An Improved Genome Assembly for Drosophila navojoa, the Basal Species in the mojavensis Cluster.</title>
        <authorList>
            <person name="Vanderlinde T."/>
            <person name="Dupim E.G."/>
            <person name="Nazario-Yepiz N.O."/>
            <person name="Carvalho A.B."/>
        </authorList>
    </citation>
    <scope>NUCLEOTIDE SEQUENCE [LARGE SCALE GENOMIC DNA]</scope>
    <source>
        <strain evidence="4">Navoj_Jal97</strain>
        <tissue evidence="4">Whole organism</tissue>
    </source>
</reference>
<keyword evidence="5" id="KW-1185">Reference proteome</keyword>
<protein>
    <submittedName>
        <fullName evidence="4">Uncharacterized protein</fullName>
    </submittedName>
</protein>
<evidence type="ECO:0000313" key="5">
    <source>
        <dbReference type="Proteomes" id="UP000295192"/>
    </source>
</evidence>
<evidence type="ECO:0000256" key="3">
    <source>
        <dbReference type="SAM" id="Phobius"/>
    </source>
</evidence>
<comment type="caution">
    <text evidence="4">The sequence shown here is derived from an EMBL/GenBank/DDBJ whole genome shotgun (WGS) entry which is preliminary data.</text>
</comment>
<keyword evidence="1" id="KW-0175">Coiled coil</keyword>
<feature type="region of interest" description="Disordered" evidence="2">
    <location>
        <begin position="267"/>
        <end position="289"/>
    </location>
</feature>
<evidence type="ECO:0000256" key="1">
    <source>
        <dbReference type="SAM" id="Coils"/>
    </source>
</evidence>
<dbReference type="Proteomes" id="UP000295192">
    <property type="component" value="Unassembled WGS sequence"/>
</dbReference>
<evidence type="ECO:0000256" key="2">
    <source>
        <dbReference type="SAM" id="MobiDB-lite"/>
    </source>
</evidence>
<organism evidence="4 5">
    <name type="scientific">Drosophila navojoa</name>
    <name type="common">Fruit fly</name>
    <dbReference type="NCBI Taxonomy" id="7232"/>
    <lineage>
        <taxon>Eukaryota</taxon>
        <taxon>Metazoa</taxon>
        <taxon>Ecdysozoa</taxon>
        <taxon>Arthropoda</taxon>
        <taxon>Hexapoda</taxon>
        <taxon>Insecta</taxon>
        <taxon>Pterygota</taxon>
        <taxon>Neoptera</taxon>
        <taxon>Endopterygota</taxon>
        <taxon>Diptera</taxon>
        <taxon>Brachycera</taxon>
        <taxon>Muscomorpha</taxon>
        <taxon>Ephydroidea</taxon>
        <taxon>Drosophilidae</taxon>
        <taxon>Drosophila</taxon>
    </lineage>
</organism>
<evidence type="ECO:0000313" key="4">
    <source>
        <dbReference type="EMBL" id="TDG52400.1"/>
    </source>
</evidence>
<keyword evidence="3" id="KW-0812">Transmembrane</keyword>
<dbReference type="OMA" id="HWPADQT"/>
<accession>A0A484BWD4</accession>
<sequence length="289" mass="30429">MRKHKAPPGGHPISSNSNSSPSSVTRTMPTVHNDTNAAGTTATATVRATAIATTATSTTAAATALDMEQQRMLLGHAAVDSATPAAAAAATAAAAVAATTAAATSPTSRLATPAATCQQRSATVRVANGKERPRYTVQLMSLLHIASYVLCLCAFSFALYANVRQTRVEQRLQRLQELDARIVELELRLEQQQLLHWPADQPQILSSPISSSSSSNSDSNSNSENGTSSHLVLHVRRELHRLRRDVSHLQLTRRQQRRQAAEAAAAAAAANLGGSPAANGECQCQPGLS</sequence>
<keyword evidence="3" id="KW-0472">Membrane</keyword>
<feature type="region of interest" description="Disordered" evidence="2">
    <location>
        <begin position="1"/>
        <end position="36"/>
    </location>
</feature>
<keyword evidence="3" id="KW-1133">Transmembrane helix</keyword>
<feature type="compositionally biased region" description="Polar residues" evidence="2">
    <location>
        <begin position="24"/>
        <end position="34"/>
    </location>
</feature>
<proteinExistence type="predicted"/>
<dbReference type="OrthoDB" id="8964326at2759"/>